<keyword evidence="4" id="KW-1185">Reference proteome</keyword>
<dbReference type="Proteomes" id="UP000007844">
    <property type="component" value="Chromosome"/>
</dbReference>
<dbReference type="RefSeq" id="WP_005985328.1">
    <property type="nucleotide sequence ID" value="NC_016629.1"/>
</dbReference>
<evidence type="ECO:0000256" key="2">
    <source>
        <dbReference type="SAM" id="Phobius"/>
    </source>
</evidence>
<keyword evidence="2" id="KW-0812">Transmembrane</keyword>
<feature type="coiled-coil region" evidence="1">
    <location>
        <begin position="80"/>
        <end position="107"/>
    </location>
</feature>
<dbReference type="eggNOG" id="ENOG5032QFQ">
    <property type="taxonomic scope" value="Bacteria"/>
</dbReference>
<keyword evidence="2" id="KW-0472">Membrane</keyword>
<sequence length="107" mass="12814">MDLPAFMAQSVRSGPQADWRTWPFGYGWSDSWLFVGAKLLFILLLFALLAYAIRRLFGPGGPLREKWMDEDWEHQRQERLRELDERLANGELDRATYERKRRKAERR</sequence>
<dbReference type="STRING" id="690850.Desaf_0017"/>
<proteinExistence type="predicted"/>
<dbReference type="HOGENOM" id="CLU_2192727_0_0_7"/>
<organism evidence="3 4">
    <name type="scientific">Desulfocurvibacter africanus subsp. africanus str. Walvis Bay</name>
    <dbReference type="NCBI Taxonomy" id="690850"/>
    <lineage>
        <taxon>Bacteria</taxon>
        <taxon>Pseudomonadati</taxon>
        <taxon>Thermodesulfobacteriota</taxon>
        <taxon>Desulfovibrionia</taxon>
        <taxon>Desulfovibrionales</taxon>
        <taxon>Desulfovibrionaceae</taxon>
        <taxon>Desulfocurvibacter</taxon>
    </lineage>
</organism>
<keyword evidence="2" id="KW-1133">Transmembrane helix</keyword>
<dbReference type="KEGG" id="daf:Desaf_0017"/>
<protein>
    <recommendedName>
        <fullName evidence="5">SHOCT domain-containing protein</fullName>
    </recommendedName>
</protein>
<accession>F3YV65</accession>
<evidence type="ECO:0000313" key="3">
    <source>
        <dbReference type="EMBL" id="EGJ48383.1"/>
    </source>
</evidence>
<evidence type="ECO:0000313" key="4">
    <source>
        <dbReference type="Proteomes" id="UP000007844"/>
    </source>
</evidence>
<reference evidence="3 4" key="1">
    <citation type="journal article" date="2011" name="J. Bacteriol.">
        <title>Genome sequence of the mercury-methylating and pleomorphic Desulfovibrio africanus Strain Walvis Bay.</title>
        <authorList>
            <person name="Brown S.D."/>
            <person name="Wall J.D."/>
            <person name="Kucken A.M."/>
            <person name="Gilmour C.C."/>
            <person name="Podar M."/>
            <person name="Brandt C.C."/>
            <person name="Teshima H."/>
            <person name="Detter J.C."/>
            <person name="Han C.S."/>
            <person name="Land M.L."/>
            <person name="Lucas S."/>
            <person name="Han J."/>
            <person name="Pennacchio L."/>
            <person name="Nolan M."/>
            <person name="Pitluck S."/>
            <person name="Woyke T."/>
            <person name="Goodwin L."/>
            <person name="Palumbo A.V."/>
            <person name="Elias D.A."/>
        </authorList>
    </citation>
    <scope>NUCLEOTIDE SEQUENCE [LARGE SCALE GENOMIC DNA]</scope>
    <source>
        <strain evidence="3 4">Walvis Bay</strain>
    </source>
</reference>
<name>F3YV65_DESAF</name>
<evidence type="ECO:0000256" key="1">
    <source>
        <dbReference type="SAM" id="Coils"/>
    </source>
</evidence>
<evidence type="ECO:0008006" key="5">
    <source>
        <dbReference type="Google" id="ProtNLM"/>
    </source>
</evidence>
<feature type="transmembrane region" description="Helical" evidence="2">
    <location>
        <begin position="32"/>
        <end position="53"/>
    </location>
</feature>
<dbReference type="EMBL" id="CP003221">
    <property type="protein sequence ID" value="EGJ48383.1"/>
    <property type="molecule type" value="Genomic_DNA"/>
</dbReference>
<dbReference type="AlphaFoldDB" id="F3YV65"/>
<keyword evidence="1" id="KW-0175">Coiled coil</keyword>
<gene>
    <name evidence="3" type="ORF">Desaf_0017</name>
</gene>